<name>A0AAV4JH94_9GAST</name>
<protein>
    <submittedName>
        <fullName evidence="2">Uncharacterized protein</fullName>
    </submittedName>
</protein>
<feature type="compositionally biased region" description="Basic residues" evidence="1">
    <location>
        <begin position="9"/>
        <end position="18"/>
    </location>
</feature>
<dbReference type="EMBL" id="BMAT01006853">
    <property type="protein sequence ID" value="GFS21098.1"/>
    <property type="molecule type" value="Genomic_DNA"/>
</dbReference>
<evidence type="ECO:0000313" key="3">
    <source>
        <dbReference type="Proteomes" id="UP000762676"/>
    </source>
</evidence>
<reference evidence="2 3" key="1">
    <citation type="journal article" date="2021" name="Elife">
        <title>Chloroplast acquisition without the gene transfer in kleptoplastic sea slugs, Plakobranchus ocellatus.</title>
        <authorList>
            <person name="Maeda T."/>
            <person name="Takahashi S."/>
            <person name="Yoshida T."/>
            <person name="Shimamura S."/>
            <person name="Takaki Y."/>
            <person name="Nagai Y."/>
            <person name="Toyoda A."/>
            <person name="Suzuki Y."/>
            <person name="Arimoto A."/>
            <person name="Ishii H."/>
            <person name="Satoh N."/>
            <person name="Nishiyama T."/>
            <person name="Hasebe M."/>
            <person name="Maruyama T."/>
            <person name="Minagawa J."/>
            <person name="Obokata J."/>
            <person name="Shigenobu S."/>
        </authorList>
    </citation>
    <scope>NUCLEOTIDE SEQUENCE [LARGE SCALE GENOMIC DNA]</scope>
</reference>
<comment type="caution">
    <text evidence="2">The sequence shown here is derived from an EMBL/GenBank/DDBJ whole genome shotgun (WGS) entry which is preliminary data.</text>
</comment>
<feature type="region of interest" description="Disordered" evidence="1">
    <location>
        <begin position="1"/>
        <end position="32"/>
    </location>
</feature>
<evidence type="ECO:0000313" key="2">
    <source>
        <dbReference type="EMBL" id="GFS21098.1"/>
    </source>
</evidence>
<organism evidence="2 3">
    <name type="scientific">Elysia marginata</name>
    <dbReference type="NCBI Taxonomy" id="1093978"/>
    <lineage>
        <taxon>Eukaryota</taxon>
        <taxon>Metazoa</taxon>
        <taxon>Spiralia</taxon>
        <taxon>Lophotrochozoa</taxon>
        <taxon>Mollusca</taxon>
        <taxon>Gastropoda</taxon>
        <taxon>Heterobranchia</taxon>
        <taxon>Euthyneura</taxon>
        <taxon>Panpulmonata</taxon>
        <taxon>Sacoglossa</taxon>
        <taxon>Placobranchoidea</taxon>
        <taxon>Plakobranchidae</taxon>
        <taxon>Elysia</taxon>
    </lineage>
</organism>
<gene>
    <name evidence="2" type="ORF">ElyMa_003330100</name>
</gene>
<feature type="region of interest" description="Disordered" evidence="1">
    <location>
        <begin position="56"/>
        <end position="92"/>
    </location>
</feature>
<proteinExistence type="predicted"/>
<dbReference type="Proteomes" id="UP000762676">
    <property type="component" value="Unassembled WGS sequence"/>
</dbReference>
<evidence type="ECO:0000256" key="1">
    <source>
        <dbReference type="SAM" id="MobiDB-lite"/>
    </source>
</evidence>
<keyword evidence="3" id="KW-1185">Reference proteome</keyword>
<accession>A0AAV4JH94</accession>
<dbReference type="AlphaFoldDB" id="A0AAV4JH94"/>
<sequence>MRLYLSRTHTPKQTKKNTQRCLKPGSLDTYPVRKTPHRFRRLHIGSRRLHIASGRLHTASGRLHTGSGRPYIGSGRLHTGSEDSTPALEDPT</sequence>